<dbReference type="Gene3D" id="1.25.40.10">
    <property type="entry name" value="Tetratricopeptide repeat domain"/>
    <property type="match status" value="4"/>
</dbReference>
<dbReference type="EMBL" id="LSNE01000003">
    <property type="protein sequence ID" value="KXI29764.1"/>
    <property type="molecule type" value="Genomic_DNA"/>
</dbReference>
<accession>A0A136A3H2</accession>
<dbReference type="PROSITE" id="PS50293">
    <property type="entry name" value="TPR_REGION"/>
    <property type="match status" value="1"/>
</dbReference>
<dbReference type="PROSITE" id="PS50005">
    <property type="entry name" value="TPR"/>
    <property type="match status" value="5"/>
</dbReference>
<feature type="repeat" description="TPR" evidence="1">
    <location>
        <begin position="720"/>
        <end position="753"/>
    </location>
</feature>
<dbReference type="Proteomes" id="UP000070299">
    <property type="component" value="Unassembled WGS sequence"/>
</dbReference>
<feature type="repeat" description="TPR" evidence="1">
    <location>
        <begin position="652"/>
        <end position="685"/>
    </location>
</feature>
<dbReference type="InterPro" id="IPR019734">
    <property type="entry name" value="TPR_rpt"/>
</dbReference>
<dbReference type="RefSeq" id="WP_068372868.1">
    <property type="nucleotide sequence ID" value="NZ_LSNE01000003.1"/>
</dbReference>
<dbReference type="Pfam" id="PF13181">
    <property type="entry name" value="TPR_8"/>
    <property type="match status" value="1"/>
</dbReference>
<dbReference type="STRING" id="1799789.AX660_06920"/>
<dbReference type="NCBIfam" id="TIGR02917">
    <property type="entry name" value="PEP_TPR_lipo"/>
    <property type="match status" value="1"/>
</dbReference>
<dbReference type="PANTHER" id="PTHR12558:SF13">
    <property type="entry name" value="CELL DIVISION CYCLE PROTEIN 27 HOMOLOG"/>
    <property type="match status" value="1"/>
</dbReference>
<dbReference type="Pfam" id="PF13432">
    <property type="entry name" value="TPR_16"/>
    <property type="match status" value="1"/>
</dbReference>
<reference evidence="3" key="1">
    <citation type="submission" date="2016-02" db="EMBL/GenBank/DDBJ databases">
        <authorList>
            <person name="Schultz-Johansen M."/>
            <person name="Glaring M.A."/>
            <person name="Bech P.K."/>
            <person name="Stougaard P."/>
        </authorList>
    </citation>
    <scope>NUCLEOTIDE SEQUENCE [LARGE SCALE GENOMIC DNA]</scope>
    <source>
        <strain evidence="3">S66</strain>
    </source>
</reference>
<dbReference type="PANTHER" id="PTHR12558">
    <property type="entry name" value="CELL DIVISION CYCLE 16,23,27"/>
    <property type="match status" value="1"/>
</dbReference>
<evidence type="ECO:0000256" key="1">
    <source>
        <dbReference type="PROSITE-ProRule" id="PRU00339"/>
    </source>
</evidence>
<dbReference type="SMART" id="SM00028">
    <property type="entry name" value="TPR"/>
    <property type="match status" value="16"/>
</dbReference>
<feature type="repeat" description="TPR" evidence="1">
    <location>
        <begin position="201"/>
        <end position="234"/>
    </location>
</feature>
<organism evidence="2 3">
    <name type="scientific">Paraglaciecola hydrolytica</name>
    <dbReference type="NCBI Taxonomy" id="1799789"/>
    <lineage>
        <taxon>Bacteria</taxon>
        <taxon>Pseudomonadati</taxon>
        <taxon>Pseudomonadota</taxon>
        <taxon>Gammaproteobacteria</taxon>
        <taxon>Alteromonadales</taxon>
        <taxon>Alteromonadaceae</taxon>
        <taxon>Paraglaciecola</taxon>
    </lineage>
</organism>
<dbReference type="Pfam" id="PF14559">
    <property type="entry name" value="TPR_19"/>
    <property type="match status" value="2"/>
</dbReference>
<keyword evidence="3" id="KW-1185">Reference proteome</keyword>
<gene>
    <name evidence="2" type="ORF">AX660_06920</name>
</gene>
<feature type="repeat" description="TPR" evidence="1">
    <location>
        <begin position="167"/>
        <end position="200"/>
    </location>
</feature>
<keyword evidence="1" id="KW-0802">TPR repeat</keyword>
<feature type="repeat" description="TPR" evidence="1">
    <location>
        <begin position="482"/>
        <end position="515"/>
    </location>
</feature>
<dbReference type="AlphaFoldDB" id="A0A136A3H2"/>
<sequence length="940" mass="107220">MLRVLLKPFLNQLFVICCLSLSFIQVTRADTLLHYEKALSAFKEQRFDASMIHLKNALQSSPDNLPSKILMGELLTQLEQYPAAEVEFEEAIMQGADISLFAKSWGVTLLKRQAYAKIIEFKQFNGFSTIQLLDWQRLRATACMQSKNYECAKESFSQISSSSTDQTEALNGLANIEFNLKNYAAANEYLQQALNINTENATTWQLLGLVARNNNDMKEALKYLQKAFELSPDDPYILRNLADVYLAANNKEAASQTINTILLRSPNDPFAILVNSWLQQDTALSAEAEKKFNELAVKIKVYPTELVEQDQSLLFLRALVAFRQQNFEQAMRDFTKLRKLDDSDISPIILLAKSYIALNKEKDAIELLELQQARLNTLPDILVMLGDLYINNNKNFKALSLLQSLQVEYPDNIQVLLLEAKLMIARERQGAAGFEKLDKLVTQYPENETVLFAHSVLSLQMQQYAKANESISKLVILQPKDAIKLNLKGAVLIKLNQIEEAQQYLKQALIINPDLMAAKINLASSYFLLQQRPQARNILSAILQQQPRNDSALLLLAKIQVYEQQYEDALANYRLVLIDDKQNIEALEGLSSLYIAKNESKDALFQLTKLNKIQPENPKYIIQKAQLYLSMQDKERSKIEIDMLARLAQDDAALMIALSKLQLLAGELNMAIESLERAQALQPKSIRIGIELAELLLNNNLIDKAATQIKQLANKFNHTADLYFLQGRLAEQQGKLQQANTYYLKTLELDDQYELALAKLYTLIANGIPAQAFKAKIDQIVTKYPERYFPRNLLAQYYYYTKDFKQAAFHYEYLLQHEDLPSRSGMLNRLALVYMPSDQLKSVEYAKQAFALNDTNPQILATYGWLLTQQNQAQEGLSLLRKSLARNQQNPSLHYYIAVSLEKLGLVREAISELETLFAKQIEFEEIEQAKLLYQKLTQV</sequence>
<dbReference type="InterPro" id="IPR011990">
    <property type="entry name" value="TPR-like_helical_dom_sf"/>
</dbReference>
<evidence type="ECO:0000313" key="3">
    <source>
        <dbReference type="Proteomes" id="UP000070299"/>
    </source>
</evidence>
<dbReference type="Pfam" id="PF13174">
    <property type="entry name" value="TPR_6"/>
    <property type="match status" value="1"/>
</dbReference>
<evidence type="ECO:0000313" key="2">
    <source>
        <dbReference type="EMBL" id="KXI29764.1"/>
    </source>
</evidence>
<dbReference type="SUPFAM" id="SSF48452">
    <property type="entry name" value="TPR-like"/>
    <property type="match status" value="6"/>
</dbReference>
<protein>
    <submittedName>
        <fullName evidence="2">Uncharacterized protein</fullName>
    </submittedName>
</protein>
<comment type="caution">
    <text evidence="2">The sequence shown here is derived from an EMBL/GenBank/DDBJ whole genome shotgun (WGS) entry which is preliminary data.</text>
</comment>
<proteinExistence type="predicted"/>
<dbReference type="InterPro" id="IPR014266">
    <property type="entry name" value="PEP-CTERM_TPR_PrsT"/>
</dbReference>
<dbReference type="OrthoDB" id="6110507at2"/>
<name>A0A136A3H2_9ALTE</name>